<dbReference type="SUPFAM" id="SSF55785">
    <property type="entry name" value="PYP-like sensor domain (PAS domain)"/>
    <property type="match status" value="1"/>
</dbReference>
<dbReference type="CDD" id="cd00130">
    <property type="entry name" value="PAS"/>
    <property type="match status" value="1"/>
</dbReference>
<name>A0A9W6LL98_9BACT</name>
<sequence>MESIFRIIVENAPFAIVVIQNEKIIFVNSKALELTFYDKDEVLQKPFIGFIHPYEKIKMRLVKRIVSV</sequence>
<dbReference type="AlphaFoldDB" id="A0A9W6LL98"/>
<dbReference type="Proteomes" id="UP001144297">
    <property type="component" value="Unassembled WGS sequence"/>
</dbReference>
<dbReference type="InterPro" id="IPR035965">
    <property type="entry name" value="PAS-like_dom_sf"/>
</dbReference>
<dbReference type="InterPro" id="IPR013767">
    <property type="entry name" value="PAS_fold"/>
</dbReference>
<dbReference type="NCBIfam" id="TIGR00229">
    <property type="entry name" value="sensory_box"/>
    <property type="match status" value="1"/>
</dbReference>
<evidence type="ECO:0000313" key="3">
    <source>
        <dbReference type="Proteomes" id="UP001144297"/>
    </source>
</evidence>
<protein>
    <recommendedName>
        <fullName evidence="1">PAS domain-containing protein</fullName>
    </recommendedName>
</protein>
<evidence type="ECO:0000259" key="1">
    <source>
        <dbReference type="SMART" id="SM00091"/>
    </source>
</evidence>
<organism evidence="2 3">
    <name type="scientific">Thermodesulfovibrio yellowstonii</name>
    <dbReference type="NCBI Taxonomy" id="28262"/>
    <lineage>
        <taxon>Bacteria</taxon>
        <taxon>Pseudomonadati</taxon>
        <taxon>Nitrospirota</taxon>
        <taxon>Thermodesulfovibrionia</taxon>
        <taxon>Thermodesulfovibrionales</taxon>
        <taxon>Thermodesulfovibrionaceae</taxon>
        <taxon>Thermodesulfovibrio</taxon>
    </lineage>
</organism>
<proteinExistence type="predicted"/>
<feature type="domain" description="PAS" evidence="1">
    <location>
        <begin position="3"/>
        <end position="68"/>
    </location>
</feature>
<evidence type="ECO:0000313" key="2">
    <source>
        <dbReference type="EMBL" id="GLI54484.1"/>
    </source>
</evidence>
<dbReference type="InterPro" id="IPR000014">
    <property type="entry name" value="PAS"/>
</dbReference>
<gene>
    <name evidence="2" type="ORF">TISLANDTSLP1_21770</name>
</gene>
<accession>A0A9W6LL98</accession>
<dbReference type="Gene3D" id="3.30.450.20">
    <property type="entry name" value="PAS domain"/>
    <property type="match status" value="1"/>
</dbReference>
<reference evidence="2" key="1">
    <citation type="submission" date="2022-12" db="EMBL/GenBank/DDBJ databases">
        <title>Reference genome sequencing for broad-spectrum identification of bacterial and archaeal isolates by mass spectrometry.</title>
        <authorList>
            <person name="Sekiguchi Y."/>
            <person name="Tourlousse D.M."/>
        </authorList>
    </citation>
    <scope>NUCLEOTIDE SEQUENCE</scope>
    <source>
        <strain evidence="2">TSL-P1</strain>
    </source>
</reference>
<comment type="caution">
    <text evidence="2">The sequence shown here is derived from an EMBL/GenBank/DDBJ whole genome shotgun (WGS) entry which is preliminary data.</text>
</comment>
<dbReference type="GO" id="GO:0006355">
    <property type="term" value="P:regulation of DNA-templated transcription"/>
    <property type="evidence" value="ECO:0007669"/>
    <property type="project" value="InterPro"/>
</dbReference>
<dbReference type="Pfam" id="PF00989">
    <property type="entry name" value="PAS"/>
    <property type="match status" value="1"/>
</dbReference>
<dbReference type="EMBL" id="BSDX01000001">
    <property type="protein sequence ID" value="GLI54484.1"/>
    <property type="molecule type" value="Genomic_DNA"/>
</dbReference>
<keyword evidence="3" id="KW-1185">Reference proteome</keyword>
<dbReference type="SMART" id="SM00091">
    <property type="entry name" value="PAS"/>
    <property type="match status" value="1"/>
</dbReference>